<comment type="caution">
    <text evidence="2">The sequence shown here is derived from an EMBL/GenBank/DDBJ whole genome shotgun (WGS) entry which is preliminary data.</text>
</comment>
<protein>
    <recommendedName>
        <fullName evidence="1">F-box associated beta-propeller type 3 domain-containing protein</fullName>
    </recommendedName>
</protein>
<keyword evidence="3" id="KW-1185">Reference proteome</keyword>
<dbReference type="InterPro" id="IPR013187">
    <property type="entry name" value="F-box-assoc_dom_typ3"/>
</dbReference>
<dbReference type="Pfam" id="PF08268">
    <property type="entry name" value="FBA_3"/>
    <property type="match status" value="1"/>
</dbReference>
<accession>A0A540LEV6</accession>
<sequence length="130" mass="14441">MNELIRVVGICHGLVFLGVAGDTLTLANTFIIFNPSMRKSVTLPKPTIGRYRTCIGFGFDAVTNDNKVVRFVADRPNTFHEDYSLAGGSWSNPRSLDHACEVMVPLKSQAFVNGAIPIYFPYISIYFPNH</sequence>
<reference evidence="2 3" key="1">
    <citation type="journal article" date="2019" name="G3 (Bethesda)">
        <title>Sequencing of a Wild Apple (Malus baccata) Genome Unravels the Differences Between Cultivated and Wild Apple Species Regarding Disease Resistance and Cold Tolerance.</title>
        <authorList>
            <person name="Chen X."/>
        </authorList>
    </citation>
    <scope>NUCLEOTIDE SEQUENCE [LARGE SCALE GENOMIC DNA]</scope>
    <source>
        <strain evidence="3">cv. Shandingzi</strain>
        <tissue evidence="2">Leaves</tissue>
    </source>
</reference>
<evidence type="ECO:0000313" key="3">
    <source>
        <dbReference type="Proteomes" id="UP000315295"/>
    </source>
</evidence>
<gene>
    <name evidence="2" type="ORF">C1H46_029407</name>
</gene>
<organism evidence="2 3">
    <name type="scientific">Malus baccata</name>
    <name type="common">Siberian crab apple</name>
    <name type="synonym">Pyrus baccata</name>
    <dbReference type="NCBI Taxonomy" id="106549"/>
    <lineage>
        <taxon>Eukaryota</taxon>
        <taxon>Viridiplantae</taxon>
        <taxon>Streptophyta</taxon>
        <taxon>Embryophyta</taxon>
        <taxon>Tracheophyta</taxon>
        <taxon>Spermatophyta</taxon>
        <taxon>Magnoliopsida</taxon>
        <taxon>eudicotyledons</taxon>
        <taxon>Gunneridae</taxon>
        <taxon>Pentapetalae</taxon>
        <taxon>rosids</taxon>
        <taxon>fabids</taxon>
        <taxon>Rosales</taxon>
        <taxon>Rosaceae</taxon>
        <taxon>Amygdaloideae</taxon>
        <taxon>Maleae</taxon>
        <taxon>Malus</taxon>
    </lineage>
</organism>
<name>A0A540LEV6_MALBA</name>
<evidence type="ECO:0000313" key="2">
    <source>
        <dbReference type="EMBL" id="TQD85016.1"/>
    </source>
</evidence>
<evidence type="ECO:0000259" key="1">
    <source>
        <dbReference type="Pfam" id="PF08268"/>
    </source>
</evidence>
<dbReference type="EMBL" id="VIEB01000612">
    <property type="protein sequence ID" value="TQD85016.1"/>
    <property type="molecule type" value="Genomic_DNA"/>
</dbReference>
<dbReference type="AlphaFoldDB" id="A0A540LEV6"/>
<dbReference type="Proteomes" id="UP000315295">
    <property type="component" value="Unassembled WGS sequence"/>
</dbReference>
<feature type="domain" description="F-box associated beta-propeller type 3" evidence="1">
    <location>
        <begin position="10"/>
        <end position="114"/>
    </location>
</feature>
<proteinExistence type="predicted"/>